<reference evidence="2 3" key="3">
    <citation type="submission" date="2014-03" db="EMBL/GenBank/DDBJ databases">
        <title>Genome Sequence of the Tsetse Fly (Glossina morsitans): Vector of African Trypanosomiasis.</title>
        <authorList>
            <consortium name="International Glossina Genome Initiative W.H.O."/>
            <person name="Lawson D."/>
        </authorList>
    </citation>
    <scope>NUCLEOTIDE SEQUENCE [LARGE SCALE GENOMIC DNA]</scope>
    <source>
        <strain evidence="2 3">Yale</strain>
    </source>
</reference>
<protein>
    <submittedName>
        <fullName evidence="1 2">Hypothetical secreted peptide</fullName>
    </submittedName>
</protein>
<reference evidence="2" key="6">
    <citation type="submission" date="2020-05" db="UniProtKB">
        <authorList>
            <consortium name="EnsemblMetazoa"/>
        </authorList>
    </citation>
    <scope>IDENTIFICATION</scope>
    <source>
        <strain evidence="2">Yale</strain>
    </source>
</reference>
<evidence type="ECO:0000313" key="1">
    <source>
        <dbReference type="EMBL" id="ADD20657.1"/>
    </source>
</evidence>
<dbReference type="EMBL" id="EZ424381">
    <property type="protein sequence ID" value="ADD20657.1"/>
    <property type="molecule type" value="mRNA"/>
</dbReference>
<organism evidence="1">
    <name type="scientific">Glossina morsitans morsitans</name>
    <name type="common">Savannah tsetse fly</name>
    <dbReference type="NCBI Taxonomy" id="37546"/>
    <lineage>
        <taxon>Eukaryota</taxon>
        <taxon>Metazoa</taxon>
        <taxon>Ecdysozoa</taxon>
        <taxon>Arthropoda</taxon>
        <taxon>Hexapoda</taxon>
        <taxon>Insecta</taxon>
        <taxon>Pterygota</taxon>
        <taxon>Neoptera</taxon>
        <taxon>Endopterygota</taxon>
        <taxon>Diptera</taxon>
        <taxon>Brachycera</taxon>
        <taxon>Muscomorpha</taxon>
        <taxon>Hippoboscoidea</taxon>
        <taxon>Glossinidae</taxon>
        <taxon>Glossina</taxon>
    </lineage>
</organism>
<keyword evidence="3" id="KW-1185">Reference proteome</keyword>
<dbReference type="VEuPathDB" id="VectorBase:GMOY012248"/>
<reference evidence="2" key="5">
    <citation type="submission" date="2016-07" db="UniProtKB">
        <authorList>
            <consortium name="VectorBase"/>
        </authorList>
    </citation>
    <scope>IDENTIFICATION</scope>
    <source>
        <strain evidence="2">Yale</strain>
    </source>
</reference>
<reference evidence="2" key="4">
    <citation type="submission" date="2014-03" db="EMBL/GenBank/DDBJ databases">
        <title>Genome Sequence of the Tsetse Fly (Glossina morsitans): Vector of African Trypanosomiasis.</title>
        <authorList>
            <person name="Lawson D."/>
        </authorList>
    </citation>
    <scope>NUCLEOTIDE SEQUENCE [LARGE SCALE GENOMIC DNA]</scope>
    <source>
        <strain evidence="2">Yale</strain>
    </source>
</reference>
<dbReference type="EMBL" id="CCAG010010183">
    <property type="status" value="NOT_ANNOTATED_CDS"/>
    <property type="molecule type" value="Genomic_DNA"/>
</dbReference>
<reference evidence="1" key="2">
    <citation type="submission" date="2010-01" db="EMBL/GenBank/DDBJ databases">
        <authorList>
            <consortium name="International Glossina Genome Initiative"/>
            <person name="da Silva J."/>
            <person name="Ribeiro J.M.C."/>
            <person name="Abbeele J.V."/>
            <person name="Attardo G."/>
            <person name="Hao Z."/>
            <person name="Haines L.R."/>
            <person name="Soares M.B."/>
            <person name="Berriman M."/>
            <person name="Aksoy S."/>
            <person name="Lehane M.J."/>
        </authorList>
    </citation>
    <scope>NUCLEOTIDE SEQUENCE</scope>
    <source>
        <tissue evidence="1">Salivary gland</tissue>
    </source>
</reference>
<reference evidence="1" key="1">
    <citation type="journal article" date="2010" name="BMC Genomics">
        <title>An insight into the sialome of Glossina morsitans morsitans.</title>
        <authorList>
            <person name="Alves-Silva J."/>
            <person name="Ribeiro J.M."/>
            <person name="Van Den Abbeele J."/>
            <person name="Attardo G."/>
            <person name="Hao Z."/>
            <person name="Haines L.R."/>
            <person name="Soares M.B."/>
            <person name="Berriman M."/>
            <person name="Aksoy S."/>
            <person name="Lehane M.J."/>
        </authorList>
    </citation>
    <scope>NUCLEOTIDE SEQUENCE</scope>
    <source>
        <tissue evidence="1">Salivary gland</tissue>
    </source>
</reference>
<evidence type="ECO:0000313" key="3">
    <source>
        <dbReference type="Proteomes" id="UP000092444"/>
    </source>
</evidence>
<dbReference type="AlphaFoldDB" id="D3TSH9"/>
<dbReference type="Proteomes" id="UP000092444">
    <property type="component" value="Unassembled WGS sequence"/>
</dbReference>
<accession>D3TSH9</accession>
<proteinExistence type="evidence at transcript level"/>
<sequence>MLQFLFFFYFYYDFIQAFMRNKFSRPLLIILITFARTLCLGFEINYCDAAKLLHCTLISGNSGTDFIVWLCRLLKSQS</sequence>
<evidence type="ECO:0000313" key="2">
    <source>
        <dbReference type="EnsemblMetazoa" id="GMOY012248-PA"/>
    </source>
</evidence>
<name>D3TSH9_GLOMM</name>
<dbReference type="EnsemblMetazoa" id="GMOY012248-RA">
    <property type="protein sequence ID" value="GMOY012248-PA"/>
    <property type="gene ID" value="GMOY012248"/>
</dbReference>